<protein>
    <recommendedName>
        <fullName evidence="1">Stage 0 sporulation protein A homolog</fullName>
    </recommendedName>
</protein>
<dbReference type="PROSITE" id="PS50110">
    <property type="entry name" value="RESPONSE_REGULATORY"/>
    <property type="match status" value="1"/>
</dbReference>
<proteinExistence type="predicted"/>
<keyword evidence="6" id="KW-0804">Transcription</keyword>
<dbReference type="SUPFAM" id="SSF52172">
    <property type="entry name" value="CheY-like"/>
    <property type="match status" value="1"/>
</dbReference>
<name>A0A6A7K854_9FIRM</name>
<feature type="DNA-binding region" description="OmpR/PhoB-type" evidence="9">
    <location>
        <begin position="133"/>
        <end position="229"/>
    </location>
</feature>
<dbReference type="AlphaFoldDB" id="A0A6A7K854"/>
<dbReference type="SMART" id="SM00448">
    <property type="entry name" value="REC"/>
    <property type="match status" value="1"/>
</dbReference>
<evidence type="ECO:0000313" key="12">
    <source>
        <dbReference type="EMBL" id="MPW25620.1"/>
    </source>
</evidence>
<dbReference type="PROSITE" id="PS51755">
    <property type="entry name" value="OMPR_PHOB"/>
    <property type="match status" value="1"/>
</dbReference>
<evidence type="ECO:0000256" key="2">
    <source>
        <dbReference type="ARBA" id="ARBA00022553"/>
    </source>
</evidence>
<evidence type="ECO:0000256" key="1">
    <source>
        <dbReference type="ARBA" id="ARBA00018672"/>
    </source>
</evidence>
<evidence type="ECO:0000256" key="8">
    <source>
        <dbReference type="PROSITE-ProRule" id="PRU00169"/>
    </source>
</evidence>
<evidence type="ECO:0000256" key="9">
    <source>
        <dbReference type="PROSITE-ProRule" id="PRU01091"/>
    </source>
</evidence>
<dbReference type="Pfam" id="PF00072">
    <property type="entry name" value="Response_reg"/>
    <property type="match status" value="1"/>
</dbReference>
<keyword evidence="4" id="KW-0805">Transcription regulation</keyword>
<dbReference type="CDD" id="cd17574">
    <property type="entry name" value="REC_OmpR"/>
    <property type="match status" value="1"/>
</dbReference>
<dbReference type="GO" id="GO:0000156">
    <property type="term" value="F:phosphorelay response regulator activity"/>
    <property type="evidence" value="ECO:0007669"/>
    <property type="project" value="TreeGrafter"/>
</dbReference>
<dbReference type="Pfam" id="PF00486">
    <property type="entry name" value="Trans_reg_C"/>
    <property type="match status" value="1"/>
</dbReference>
<comment type="function">
    <text evidence="7">May play the central regulatory role in sporulation. It may be an element of the effector pathway responsible for the activation of sporulation genes in response to nutritional stress. Spo0A may act in concert with spo0H (a sigma factor) to control the expression of some genes that are critical to the sporulation process.</text>
</comment>
<organism evidence="12 13">
    <name type="scientific">Alkalibaculum sporogenes</name>
    <dbReference type="NCBI Taxonomy" id="2655001"/>
    <lineage>
        <taxon>Bacteria</taxon>
        <taxon>Bacillati</taxon>
        <taxon>Bacillota</taxon>
        <taxon>Clostridia</taxon>
        <taxon>Eubacteriales</taxon>
        <taxon>Eubacteriaceae</taxon>
        <taxon>Alkalibaculum</taxon>
    </lineage>
</organism>
<dbReference type="Gene3D" id="3.40.50.2300">
    <property type="match status" value="1"/>
</dbReference>
<feature type="domain" description="OmpR/PhoB-type" evidence="11">
    <location>
        <begin position="133"/>
        <end position="229"/>
    </location>
</feature>
<dbReference type="InterPro" id="IPR001789">
    <property type="entry name" value="Sig_transdc_resp-reg_receiver"/>
</dbReference>
<dbReference type="GO" id="GO:0000976">
    <property type="term" value="F:transcription cis-regulatory region binding"/>
    <property type="evidence" value="ECO:0007669"/>
    <property type="project" value="TreeGrafter"/>
</dbReference>
<feature type="modified residue" description="4-aspartylphosphate" evidence="8">
    <location>
        <position position="53"/>
    </location>
</feature>
<evidence type="ECO:0000313" key="13">
    <source>
        <dbReference type="Proteomes" id="UP000440004"/>
    </source>
</evidence>
<dbReference type="InterPro" id="IPR016032">
    <property type="entry name" value="Sig_transdc_resp-reg_C-effctor"/>
</dbReference>
<dbReference type="CDD" id="cd00383">
    <property type="entry name" value="trans_reg_C"/>
    <property type="match status" value="1"/>
</dbReference>
<dbReference type="PANTHER" id="PTHR48111:SF21">
    <property type="entry name" value="DNA-BINDING DUAL MASTER TRANSCRIPTIONAL REGULATOR RPAA"/>
    <property type="match status" value="1"/>
</dbReference>
<evidence type="ECO:0000259" key="11">
    <source>
        <dbReference type="PROSITE" id="PS51755"/>
    </source>
</evidence>
<keyword evidence="2 8" id="KW-0597">Phosphoprotein</keyword>
<keyword evidence="3" id="KW-0902">Two-component regulatory system</keyword>
<evidence type="ECO:0000256" key="5">
    <source>
        <dbReference type="ARBA" id="ARBA00023125"/>
    </source>
</evidence>
<dbReference type="InterPro" id="IPR001867">
    <property type="entry name" value="OmpR/PhoB-type_DNA-bd"/>
</dbReference>
<dbReference type="SUPFAM" id="SSF46894">
    <property type="entry name" value="C-terminal effector domain of the bipartite response regulators"/>
    <property type="match status" value="1"/>
</dbReference>
<dbReference type="Gene3D" id="1.10.10.10">
    <property type="entry name" value="Winged helix-like DNA-binding domain superfamily/Winged helix DNA-binding domain"/>
    <property type="match status" value="1"/>
</dbReference>
<sequence>MNEHIYIAEDEDNIRETVKTFLESENYKVTDFENGDLLYAEFVKTQCDLVILDILMPGSTGFEITKKIRKISTVPIIILTAKDSDLDYATGINLGSDDYFTKPFSAISLVMRVKAMIRRVNLDKQAQNAQISEVNLNYGDISINKKTMKVLHEENPLDLTPTEYNLLIYLIENKDRAISRDELLDEIWGYSKDVETRACDDTVRRIRKKLADSRVQVETIWGFGFTIKEENP</sequence>
<keyword evidence="5 9" id="KW-0238">DNA-binding</keyword>
<comment type="caution">
    <text evidence="12">The sequence shown here is derived from an EMBL/GenBank/DDBJ whole genome shotgun (WGS) entry which is preliminary data.</text>
</comment>
<evidence type="ECO:0000256" key="6">
    <source>
        <dbReference type="ARBA" id="ARBA00023163"/>
    </source>
</evidence>
<evidence type="ECO:0000256" key="4">
    <source>
        <dbReference type="ARBA" id="ARBA00023015"/>
    </source>
</evidence>
<evidence type="ECO:0000256" key="3">
    <source>
        <dbReference type="ARBA" id="ARBA00023012"/>
    </source>
</evidence>
<accession>A0A6A7K854</accession>
<dbReference type="RefSeq" id="WP_343029983.1">
    <property type="nucleotide sequence ID" value="NZ_WHNX01000009.1"/>
</dbReference>
<evidence type="ECO:0000256" key="7">
    <source>
        <dbReference type="ARBA" id="ARBA00024867"/>
    </source>
</evidence>
<dbReference type="Proteomes" id="UP000440004">
    <property type="component" value="Unassembled WGS sequence"/>
</dbReference>
<dbReference type="InterPro" id="IPR039420">
    <property type="entry name" value="WalR-like"/>
</dbReference>
<dbReference type="GO" id="GO:0032993">
    <property type="term" value="C:protein-DNA complex"/>
    <property type="evidence" value="ECO:0007669"/>
    <property type="project" value="TreeGrafter"/>
</dbReference>
<dbReference type="PANTHER" id="PTHR48111">
    <property type="entry name" value="REGULATOR OF RPOS"/>
    <property type="match status" value="1"/>
</dbReference>
<dbReference type="EMBL" id="WHNX01000009">
    <property type="protein sequence ID" value="MPW25620.1"/>
    <property type="molecule type" value="Genomic_DNA"/>
</dbReference>
<gene>
    <name evidence="12" type="ORF">GC105_07440</name>
</gene>
<feature type="domain" description="Response regulatory" evidence="10">
    <location>
        <begin position="4"/>
        <end position="117"/>
    </location>
</feature>
<dbReference type="GO" id="GO:0006355">
    <property type="term" value="P:regulation of DNA-templated transcription"/>
    <property type="evidence" value="ECO:0007669"/>
    <property type="project" value="InterPro"/>
</dbReference>
<dbReference type="InterPro" id="IPR011006">
    <property type="entry name" value="CheY-like_superfamily"/>
</dbReference>
<keyword evidence="13" id="KW-1185">Reference proteome</keyword>
<dbReference type="GO" id="GO:0005829">
    <property type="term" value="C:cytosol"/>
    <property type="evidence" value="ECO:0007669"/>
    <property type="project" value="TreeGrafter"/>
</dbReference>
<evidence type="ECO:0000259" key="10">
    <source>
        <dbReference type="PROSITE" id="PS50110"/>
    </source>
</evidence>
<reference evidence="12 13" key="1">
    <citation type="submission" date="2019-10" db="EMBL/GenBank/DDBJ databases">
        <title>Alkalibaculum tamaniensis sp.nov., a new alkaliphilic acetogen, isolated on methoxylated aromatics from a mud volcano.</title>
        <authorList>
            <person name="Khomyakova M.A."/>
            <person name="Merkel A.Y."/>
            <person name="Bonch-Osmolovskaya E.A."/>
            <person name="Slobodkin A.I."/>
        </authorList>
    </citation>
    <scope>NUCLEOTIDE SEQUENCE [LARGE SCALE GENOMIC DNA]</scope>
    <source>
        <strain evidence="12 13">M08DMB</strain>
    </source>
</reference>
<dbReference type="InterPro" id="IPR036388">
    <property type="entry name" value="WH-like_DNA-bd_sf"/>
</dbReference>
<dbReference type="SMART" id="SM00862">
    <property type="entry name" value="Trans_reg_C"/>
    <property type="match status" value="1"/>
</dbReference>